<dbReference type="PANTHER" id="PTHR43393">
    <property type="entry name" value="CYTOKININ RIBOSIDE 5'-MONOPHOSPHATE PHOSPHORIBOHYDROLASE"/>
    <property type="match status" value="1"/>
</dbReference>
<evidence type="ECO:0000256" key="1">
    <source>
        <dbReference type="SAM" id="MobiDB-lite"/>
    </source>
</evidence>
<dbReference type="GO" id="GO:0009691">
    <property type="term" value="P:cytokinin biosynthetic process"/>
    <property type="evidence" value="ECO:0007669"/>
    <property type="project" value="InterPro"/>
</dbReference>
<dbReference type="PANTHER" id="PTHR43393:SF2">
    <property type="entry name" value="CYTOKININ RIBOSIDE 5'-MONOPHOSPHATE PHOSPHORIBOHYDROLASE"/>
    <property type="match status" value="1"/>
</dbReference>
<evidence type="ECO:0000313" key="2">
    <source>
        <dbReference type="EMBL" id="NED98085.1"/>
    </source>
</evidence>
<gene>
    <name evidence="2" type="ORF">G1H11_22560</name>
</gene>
<dbReference type="InterPro" id="IPR005269">
    <property type="entry name" value="LOG"/>
</dbReference>
<accession>A0A6N9YSZ8</accession>
<dbReference type="NCBIfam" id="TIGR00730">
    <property type="entry name" value="Rossman fold protein, TIGR00730 family"/>
    <property type="match status" value="1"/>
</dbReference>
<dbReference type="SUPFAM" id="SSF102405">
    <property type="entry name" value="MCP/YpsA-like"/>
    <property type="match status" value="1"/>
</dbReference>
<name>A0A6N9YSZ8_9ACTN</name>
<feature type="region of interest" description="Disordered" evidence="1">
    <location>
        <begin position="45"/>
        <end position="79"/>
    </location>
</feature>
<dbReference type="InterPro" id="IPR031100">
    <property type="entry name" value="LOG_fam"/>
</dbReference>
<keyword evidence="3" id="KW-1185">Reference proteome</keyword>
<dbReference type="Pfam" id="PF03641">
    <property type="entry name" value="Lysine_decarbox"/>
    <property type="match status" value="1"/>
</dbReference>
<dbReference type="AlphaFoldDB" id="A0A6N9YSZ8"/>
<evidence type="ECO:0000313" key="3">
    <source>
        <dbReference type="Proteomes" id="UP000469185"/>
    </source>
</evidence>
<comment type="caution">
    <text evidence="2">The sequence shown here is derived from an EMBL/GenBank/DDBJ whole genome shotgun (WGS) entry which is preliminary data.</text>
</comment>
<proteinExistence type="predicted"/>
<dbReference type="InterPro" id="IPR052341">
    <property type="entry name" value="LOG_family_nucleotidases"/>
</dbReference>
<dbReference type="FunFam" id="3.40.50.450:FF:000011">
    <property type="entry name" value="TIGR00730 family Rossman fold protein"/>
    <property type="match status" value="1"/>
</dbReference>
<reference evidence="2 3" key="1">
    <citation type="submission" date="2020-02" db="EMBL/GenBank/DDBJ databases">
        <authorList>
            <person name="Li X.-J."/>
            <person name="Feng X.-M."/>
        </authorList>
    </citation>
    <scope>NUCLEOTIDE SEQUENCE [LARGE SCALE GENOMIC DNA]</scope>
    <source>
        <strain evidence="2 3">CGMCC 4.7225</strain>
    </source>
</reference>
<dbReference type="GO" id="GO:0005829">
    <property type="term" value="C:cytosol"/>
    <property type="evidence" value="ECO:0007669"/>
    <property type="project" value="TreeGrafter"/>
</dbReference>
<dbReference type="Gene3D" id="3.40.50.450">
    <property type="match status" value="1"/>
</dbReference>
<dbReference type="GO" id="GO:0016787">
    <property type="term" value="F:hydrolase activity"/>
    <property type="evidence" value="ECO:0007669"/>
    <property type="project" value="InterPro"/>
</dbReference>
<organism evidence="2 3">
    <name type="scientific">Phytoactinopolyspora alkaliphila</name>
    <dbReference type="NCBI Taxonomy" id="1783498"/>
    <lineage>
        <taxon>Bacteria</taxon>
        <taxon>Bacillati</taxon>
        <taxon>Actinomycetota</taxon>
        <taxon>Actinomycetes</taxon>
        <taxon>Jiangellales</taxon>
        <taxon>Jiangellaceae</taxon>
        <taxon>Phytoactinopolyspora</taxon>
    </lineage>
</organism>
<sequence>MPTTSGCPWARSRCVRTACLRGWHHDGRWPGEAGLETGSQDVRVSRVNDSDQTNRPPESHRGGLTLRRSRLPTDTHDQMLLDSRGPVDWVHTDPWRVLRIQSEFVEGFSALAELGPAISVFGSARTPTDDPQYALAEELGERLVGAGYAVITGGGPGIMEAANKGASAAGGTSVGLGIELPFEQGLNDYVDLGVDFRYFFARKTMFVKYAQGFVVFPGGFGTLDELFEALTLVQTGKVTTFPIVLVGTAYWGGLMDWLRSTLAAEKKISPVDLELLTVTDSLDETIDVIITAGSARRAREREAVATTAADAE</sequence>
<dbReference type="Proteomes" id="UP000469185">
    <property type="component" value="Unassembled WGS sequence"/>
</dbReference>
<protein>
    <submittedName>
        <fullName evidence="2">TIGR00730 family Rossman fold protein</fullName>
    </submittedName>
</protein>
<dbReference type="EMBL" id="JAAGOB010000016">
    <property type="protein sequence ID" value="NED98085.1"/>
    <property type="molecule type" value="Genomic_DNA"/>
</dbReference>